<evidence type="ECO:0000313" key="12">
    <source>
        <dbReference type="Proteomes" id="UP000441609"/>
    </source>
</evidence>
<dbReference type="Proteomes" id="UP000441609">
    <property type="component" value="Unassembled WGS sequence"/>
</dbReference>
<protein>
    <submittedName>
        <fullName evidence="7">Uncharacterized protein</fullName>
    </submittedName>
</protein>
<dbReference type="EMBL" id="WKMO01000011">
    <property type="protein sequence ID" value="MSB74199.1"/>
    <property type="molecule type" value="Genomic_DNA"/>
</dbReference>
<dbReference type="EMBL" id="WKMC01000008">
    <property type="protein sequence ID" value="MRZ50969.1"/>
    <property type="molecule type" value="Genomic_DNA"/>
</dbReference>
<keyword evidence="1" id="KW-0472">Membrane</keyword>
<keyword evidence="1" id="KW-0812">Transmembrane</keyword>
<evidence type="ECO:0000313" key="5">
    <source>
        <dbReference type="EMBL" id="MRZ53232.1"/>
    </source>
</evidence>
<dbReference type="RefSeq" id="WP_005855965.1">
    <property type="nucleotide sequence ID" value="NZ_BQOC01000001.1"/>
</dbReference>
<feature type="transmembrane region" description="Helical" evidence="1">
    <location>
        <begin position="12"/>
        <end position="29"/>
    </location>
</feature>
<organism evidence="7 9">
    <name type="scientific">Parabacteroides distasonis</name>
    <dbReference type="NCBI Taxonomy" id="823"/>
    <lineage>
        <taxon>Bacteria</taxon>
        <taxon>Pseudomonadati</taxon>
        <taxon>Bacteroidota</taxon>
        <taxon>Bacteroidia</taxon>
        <taxon>Bacteroidales</taxon>
        <taxon>Tannerellaceae</taxon>
        <taxon>Parabacteroides</taxon>
    </lineage>
</organism>
<dbReference type="AlphaFoldDB" id="A0A173Y586"/>
<comment type="caution">
    <text evidence="7">The sequence shown here is derived from an EMBL/GenBank/DDBJ whole genome shotgun (WGS) entry which is preliminary data.</text>
</comment>
<gene>
    <name evidence="7" type="ORF">B5F32_08310</name>
    <name evidence="2" type="ORF">ERS852380_00651</name>
    <name evidence="4" type="ORF">GKD66_12200</name>
    <name evidence="3" type="ORF">GKD67_00035</name>
    <name evidence="5" type="ORF">GKD68_00480</name>
    <name evidence="6" type="ORF">GKD70_13065</name>
</gene>
<dbReference type="Proteomes" id="UP000195950">
    <property type="component" value="Unassembled WGS sequence"/>
</dbReference>
<evidence type="ECO:0000313" key="3">
    <source>
        <dbReference type="EMBL" id="MRY91658.1"/>
    </source>
</evidence>
<evidence type="ECO:0000256" key="1">
    <source>
        <dbReference type="SAM" id="Phobius"/>
    </source>
</evidence>
<reference evidence="2 8" key="1">
    <citation type="submission" date="2015-09" db="EMBL/GenBank/DDBJ databases">
        <authorList>
            <consortium name="Pathogen Informatics"/>
        </authorList>
    </citation>
    <scope>NUCLEOTIDE SEQUENCE [LARGE SCALE GENOMIC DNA]</scope>
    <source>
        <strain evidence="2 8">2789STDY5608822</strain>
    </source>
</reference>
<dbReference type="InterPro" id="IPR046568">
    <property type="entry name" value="DUF6722"/>
</dbReference>
<evidence type="ECO:0000313" key="9">
    <source>
        <dbReference type="Proteomes" id="UP000195950"/>
    </source>
</evidence>
<proteinExistence type="predicted"/>
<evidence type="ECO:0000313" key="6">
    <source>
        <dbReference type="EMBL" id="MSB74199.1"/>
    </source>
</evidence>
<name>A0A173Y586_PARDI</name>
<evidence type="ECO:0000313" key="4">
    <source>
        <dbReference type="EMBL" id="MRZ50969.1"/>
    </source>
</evidence>
<reference evidence="7" key="3">
    <citation type="journal article" date="2018" name="BMC Genomics">
        <title>Whole genome sequencing and function prediction of 133 gut anaerobes isolated from chicken caecum in pure cultures.</title>
        <authorList>
            <person name="Medvecky M."/>
            <person name="Cejkova D."/>
            <person name="Polansky O."/>
            <person name="Karasova D."/>
            <person name="Kubasova T."/>
            <person name="Cizek A."/>
            <person name="Rychlik I."/>
        </authorList>
    </citation>
    <scope>NUCLEOTIDE SEQUENCE</scope>
    <source>
        <strain evidence="7">An199</strain>
    </source>
</reference>
<dbReference type="EMBL" id="WKNE01000001">
    <property type="protein sequence ID" value="MRZ53232.1"/>
    <property type="molecule type" value="Genomic_DNA"/>
</dbReference>
<evidence type="ECO:0000313" key="2">
    <source>
        <dbReference type="EMBL" id="CUN59074.1"/>
    </source>
</evidence>
<dbReference type="Pfam" id="PF20482">
    <property type="entry name" value="DUF6722"/>
    <property type="match status" value="1"/>
</dbReference>
<feature type="transmembrane region" description="Helical" evidence="1">
    <location>
        <begin position="35"/>
        <end position="55"/>
    </location>
</feature>
<evidence type="ECO:0000313" key="7">
    <source>
        <dbReference type="EMBL" id="OUP19522.1"/>
    </source>
</evidence>
<reference evidence="10 11" key="4">
    <citation type="journal article" date="2019" name="Nat. Med.">
        <title>A library of human gut bacterial isolates paired with longitudinal multiomics data enables mechanistic microbiome research.</title>
        <authorList>
            <person name="Poyet M."/>
            <person name="Groussin M."/>
            <person name="Gibbons S.M."/>
            <person name="Avila-Pacheco J."/>
            <person name="Jiang X."/>
            <person name="Kearney S.M."/>
            <person name="Perrotta A.R."/>
            <person name="Berdy B."/>
            <person name="Zhao S."/>
            <person name="Lieberman T.D."/>
            <person name="Swanson P.K."/>
            <person name="Smith M."/>
            <person name="Roesemann S."/>
            <person name="Alexander J.E."/>
            <person name="Rich S.A."/>
            <person name="Livny J."/>
            <person name="Vlamakis H."/>
            <person name="Clish C."/>
            <person name="Bullock K."/>
            <person name="Deik A."/>
            <person name="Scott J."/>
            <person name="Pierce K.A."/>
            <person name="Xavier R.J."/>
            <person name="Alm E.J."/>
        </authorList>
    </citation>
    <scope>NUCLEOTIDE SEQUENCE [LARGE SCALE GENOMIC DNA]</scope>
    <source>
        <strain evidence="5 10">BIOML-A2</strain>
        <strain evidence="6 12">BIOML-A20</strain>
        <strain evidence="4 11">BIOML-A32</strain>
        <strain evidence="3 13">BIOML-A9</strain>
    </source>
</reference>
<dbReference type="Proteomes" id="UP000095455">
    <property type="component" value="Unassembled WGS sequence"/>
</dbReference>
<dbReference type="EMBL" id="CYYK01000002">
    <property type="protein sequence ID" value="CUN59074.1"/>
    <property type="molecule type" value="Genomic_DNA"/>
</dbReference>
<sequence>MKKEIGKWLMDIAKYVVTGGIISTFISNYQQQSWIIYINAAIVAIITFWAGTRYFKEGERAENSKKRRK</sequence>
<evidence type="ECO:0000313" key="10">
    <source>
        <dbReference type="Proteomes" id="UP000432516"/>
    </source>
</evidence>
<evidence type="ECO:0000313" key="11">
    <source>
        <dbReference type="Proteomes" id="UP000441358"/>
    </source>
</evidence>
<dbReference type="Proteomes" id="UP000432516">
    <property type="component" value="Unassembled WGS sequence"/>
</dbReference>
<dbReference type="OrthoDB" id="1075541at2"/>
<keyword evidence="1" id="KW-1133">Transmembrane helix</keyword>
<reference evidence="9" key="2">
    <citation type="submission" date="2017-04" db="EMBL/GenBank/DDBJ databases">
        <title>Function of individual gut microbiota members based on whole genome sequencing of pure cultures obtained from chicken caecum.</title>
        <authorList>
            <person name="Medvecky M."/>
            <person name="Cejkova D."/>
            <person name="Polansky O."/>
            <person name="Karasova D."/>
            <person name="Kubasova T."/>
            <person name="Cizek A."/>
            <person name="Rychlik I."/>
        </authorList>
    </citation>
    <scope>NUCLEOTIDE SEQUENCE [LARGE SCALE GENOMIC DNA]</scope>
    <source>
        <strain evidence="9">An199</strain>
    </source>
</reference>
<dbReference type="EMBL" id="WKMY01000001">
    <property type="protein sequence ID" value="MRY91658.1"/>
    <property type="molecule type" value="Genomic_DNA"/>
</dbReference>
<evidence type="ECO:0000313" key="8">
    <source>
        <dbReference type="Proteomes" id="UP000095455"/>
    </source>
</evidence>
<accession>A0A173Y586</accession>
<dbReference type="EMBL" id="NFJX01000006">
    <property type="protein sequence ID" value="OUP19522.1"/>
    <property type="molecule type" value="Genomic_DNA"/>
</dbReference>
<dbReference type="Proteomes" id="UP000441358">
    <property type="component" value="Unassembled WGS sequence"/>
</dbReference>
<dbReference type="Proteomes" id="UP000461276">
    <property type="component" value="Unassembled WGS sequence"/>
</dbReference>
<evidence type="ECO:0000313" key="13">
    <source>
        <dbReference type="Proteomes" id="UP000461276"/>
    </source>
</evidence>